<evidence type="ECO:0000256" key="2">
    <source>
        <dbReference type="ARBA" id="ARBA00022448"/>
    </source>
</evidence>
<feature type="signal peptide" evidence="13">
    <location>
        <begin position="1"/>
        <end position="28"/>
    </location>
</feature>
<keyword evidence="7" id="KW-0406">Ion transport</keyword>
<dbReference type="PANTHER" id="PTHR32552:SF81">
    <property type="entry name" value="TONB-DEPENDENT OUTER MEMBRANE RECEPTOR"/>
    <property type="match status" value="1"/>
</dbReference>
<keyword evidence="17" id="KW-1185">Reference proteome</keyword>
<feature type="domain" description="TonB-dependent receptor-like beta-barrel" evidence="14">
    <location>
        <begin position="326"/>
        <end position="758"/>
    </location>
</feature>
<keyword evidence="8 12" id="KW-0798">TonB box</keyword>
<protein>
    <submittedName>
        <fullName evidence="16">TonB-dependent receptor</fullName>
    </submittedName>
</protein>
<dbReference type="GO" id="GO:0009279">
    <property type="term" value="C:cell outer membrane"/>
    <property type="evidence" value="ECO:0007669"/>
    <property type="project" value="UniProtKB-SubCell"/>
</dbReference>
<dbReference type="PANTHER" id="PTHR32552">
    <property type="entry name" value="FERRICHROME IRON RECEPTOR-RELATED"/>
    <property type="match status" value="1"/>
</dbReference>
<evidence type="ECO:0000259" key="15">
    <source>
        <dbReference type="Pfam" id="PF07715"/>
    </source>
</evidence>
<keyword evidence="3 11" id="KW-1134">Transmembrane beta strand</keyword>
<dbReference type="CDD" id="cd01347">
    <property type="entry name" value="ligand_gated_channel"/>
    <property type="match status" value="1"/>
</dbReference>
<dbReference type="InterPro" id="IPR039426">
    <property type="entry name" value="TonB-dep_rcpt-like"/>
</dbReference>
<reference evidence="16 17" key="1">
    <citation type="journal article" date="2014" name="Int. J. Syst. Evol. Microbiol.">
        <title>Complete genome sequence of Corynebacterium casei LMG S-19264T (=DSM 44701T), isolated from a smear-ripened cheese.</title>
        <authorList>
            <consortium name="US DOE Joint Genome Institute (JGI-PGF)"/>
            <person name="Walter F."/>
            <person name="Albersmeier A."/>
            <person name="Kalinowski J."/>
            <person name="Ruckert C."/>
        </authorList>
    </citation>
    <scope>NUCLEOTIDE SEQUENCE [LARGE SCALE GENOMIC DNA]</scope>
    <source>
        <strain evidence="16 17">CGMCC 1.15358</strain>
    </source>
</reference>
<evidence type="ECO:0000256" key="3">
    <source>
        <dbReference type="ARBA" id="ARBA00022452"/>
    </source>
</evidence>
<keyword evidence="9 11" id="KW-0472">Membrane</keyword>
<feature type="chain" id="PRO_5037840086" evidence="13">
    <location>
        <begin position="29"/>
        <end position="795"/>
    </location>
</feature>
<dbReference type="Gene3D" id="2.40.170.20">
    <property type="entry name" value="TonB-dependent receptor, beta-barrel domain"/>
    <property type="match status" value="1"/>
</dbReference>
<dbReference type="EMBL" id="BMIO01000006">
    <property type="protein sequence ID" value="GGD47892.1"/>
    <property type="molecule type" value="Genomic_DNA"/>
</dbReference>
<dbReference type="GO" id="GO:0006826">
    <property type="term" value="P:iron ion transport"/>
    <property type="evidence" value="ECO:0007669"/>
    <property type="project" value="UniProtKB-KW"/>
</dbReference>
<comment type="subcellular location">
    <subcellularLocation>
        <location evidence="1 11">Cell outer membrane</location>
        <topology evidence="1 11">Multi-pass membrane protein</topology>
    </subcellularLocation>
</comment>
<gene>
    <name evidence="16" type="ORF">GCM10010989_22800</name>
</gene>
<evidence type="ECO:0000256" key="1">
    <source>
        <dbReference type="ARBA" id="ARBA00004571"/>
    </source>
</evidence>
<proteinExistence type="inferred from homology"/>
<keyword evidence="16" id="KW-0675">Receptor</keyword>
<accession>A0A916YJF9</accession>
<dbReference type="InterPro" id="IPR036942">
    <property type="entry name" value="Beta-barrel_TonB_sf"/>
</dbReference>
<comment type="caution">
    <text evidence="16">The sequence shown here is derived from an EMBL/GenBank/DDBJ whole genome shotgun (WGS) entry which is preliminary data.</text>
</comment>
<evidence type="ECO:0000256" key="10">
    <source>
        <dbReference type="ARBA" id="ARBA00023237"/>
    </source>
</evidence>
<evidence type="ECO:0000256" key="5">
    <source>
        <dbReference type="ARBA" id="ARBA00022692"/>
    </source>
</evidence>
<dbReference type="Pfam" id="PF07715">
    <property type="entry name" value="Plug"/>
    <property type="match status" value="1"/>
</dbReference>
<evidence type="ECO:0000313" key="16">
    <source>
        <dbReference type="EMBL" id="GGD47892.1"/>
    </source>
</evidence>
<evidence type="ECO:0000256" key="7">
    <source>
        <dbReference type="ARBA" id="ARBA00023065"/>
    </source>
</evidence>
<dbReference type="InterPro" id="IPR012910">
    <property type="entry name" value="Plug_dom"/>
</dbReference>
<dbReference type="Proteomes" id="UP000598997">
    <property type="component" value="Unassembled WGS sequence"/>
</dbReference>
<feature type="domain" description="TonB-dependent receptor plug" evidence="15">
    <location>
        <begin position="63"/>
        <end position="170"/>
    </location>
</feature>
<dbReference type="InterPro" id="IPR000531">
    <property type="entry name" value="Beta-barrel_TonB"/>
</dbReference>
<evidence type="ECO:0000256" key="12">
    <source>
        <dbReference type="RuleBase" id="RU003357"/>
    </source>
</evidence>
<keyword evidence="5 11" id="KW-0812">Transmembrane</keyword>
<sequence>MLMRNSNRFLLNLGFGLAMALVANDATAQTADNAAQAGGDAQGQQNSGIAEIVVTAQKRSENVQDVPLAISAFSGSTLEKSNISSLEDIQGRSPGLVLNSFTPGQPEVAIRGVGTKEDGAGASDSTLVMVDGVYFATRTATNIDIFDLERLEILRGPQGTLFGKNAIAGVINYVTRKPVLGEFELKVRQTVGNFGTFDTGAGVNVPIGDTLAARLSFSRRDTDGYLTRVDVGTKAIPAGSEDDDDIGFAKRFAWRAALKWEPSERTSLLVSLDGADDNFGTDNREPVGSAGPLHNCGCASDPMAVNAAFGGNLGKGGGVYSYAGEALGFSKRDVFGVMSELNHEMDFATLTVMGAYRDSTYKNVLDSSGLPPSPIVDLTGAHGNPNIGLTAPATVGFTFDTVDIVDETGEQFTGEIRLTSPSNGRFKWVVGLYGSHEKINRTEAVGFPSLSDASLVPSLAAANMDFTGEGLAGYAQASFDLAEGFSITGGARYSHEKKEIIASNVVSGSPNLLLLLRPFGASRGEDSWNNFSWRLSAEYRPSSAAMFFATVSTGFKSGGFTGTATTREKATTAFDPEEATNYEIGAKLDLFDRRVRLNASAFYLDYKNLQVTRFFQPATSNFGEFITENAANAEIKGFEAELTARPLEWFEFGGSYSYLDANYKDFFGTPDISGTGNFSGNRMRQAPKDTWSAYVQVSHELASGARLTANVNGRHQGKVFTNADNNPLDVIASYTLGDAWVSWTSSDRKWDIQAWVKNFTDEVWGTHVYTQRGNRIAFGTFGPPRQYGVTLTYNY</sequence>
<evidence type="ECO:0000313" key="17">
    <source>
        <dbReference type="Proteomes" id="UP000598997"/>
    </source>
</evidence>
<evidence type="ECO:0000256" key="6">
    <source>
        <dbReference type="ARBA" id="ARBA00023004"/>
    </source>
</evidence>
<evidence type="ECO:0000256" key="11">
    <source>
        <dbReference type="PROSITE-ProRule" id="PRU01360"/>
    </source>
</evidence>
<keyword evidence="13" id="KW-0732">Signal</keyword>
<keyword evidence="10 11" id="KW-0998">Cell outer membrane</keyword>
<evidence type="ECO:0000256" key="13">
    <source>
        <dbReference type="SAM" id="SignalP"/>
    </source>
</evidence>
<evidence type="ECO:0000256" key="8">
    <source>
        <dbReference type="ARBA" id="ARBA00023077"/>
    </source>
</evidence>
<dbReference type="AlphaFoldDB" id="A0A916YJF9"/>
<keyword evidence="4" id="KW-0410">Iron transport</keyword>
<name>A0A916YJF9_9SPHN</name>
<keyword evidence="6" id="KW-0408">Iron</keyword>
<evidence type="ECO:0000256" key="9">
    <source>
        <dbReference type="ARBA" id="ARBA00023136"/>
    </source>
</evidence>
<dbReference type="Pfam" id="PF00593">
    <property type="entry name" value="TonB_dep_Rec_b-barrel"/>
    <property type="match status" value="1"/>
</dbReference>
<evidence type="ECO:0000259" key="14">
    <source>
        <dbReference type="Pfam" id="PF00593"/>
    </source>
</evidence>
<dbReference type="SUPFAM" id="SSF56935">
    <property type="entry name" value="Porins"/>
    <property type="match status" value="1"/>
</dbReference>
<keyword evidence="2 11" id="KW-0813">Transport</keyword>
<evidence type="ECO:0000256" key="4">
    <source>
        <dbReference type="ARBA" id="ARBA00022496"/>
    </source>
</evidence>
<organism evidence="16 17">
    <name type="scientific">Croceicoccus pelagius</name>
    <dbReference type="NCBI Taxonomy" id="1703341"/>
    <lineage>
        <taxon>Bacteria</taxon>
        <taxon>Pseudomonadati</taxon>
        <taxon>Pseudomonadota</taxon>
        <taxon>Alphaproteobacteria</taxon>
        <taxon>Sphingomonadales</taxon>
        <taxon>Erythrobacteraceae</taxon>
        <taxon>Croceicoccus</taxon>
    </lineage>
</organism>
<dbReference type="PROSITE" id="PS52016">
    <property type="entry name" value="TONB_DEPENDENT_REC_3"/>
    <property type="match status" value="1"/>
</dbReference>
<comment type="similarity">
    <text evidence="11 12">Belongs to the TonB-dependent receptor family.</text>
</comment>